<name>A0ABN8IZ74_9NEOP</name>
<proteinExistence type="predicted"/>
<gene>
    <name evidence="2" type="ORF">IPOD504_LOCUS15283</name>
</gene>
<feature type="non-terminal residue" evidence="2">
    <location>
        <position position="647"/>
    </location>
</feature>
<evidence type="ECO:0000256" key="1">
    <source>
        <dbReference type="SAM" id="MobiDB-lite"/>
    </source>
</evidence>
<sequence>MVAILSLTHGAYISRMANVNRPRSPAVFRPGVMLHRPWSYQRIMPAASYRAPYVLYRGPMPHRYAMKPHNPNFRNVLMGGPWRTGRPPSPSTTEFRAAPAPVLQSHGGAIHTIPAPNLSLSEKPIVVAETSESSLNAESASEATKATYEVTEKYNEPSGYQAPVKIEPPTGFSKQSSLTTPELQQFVRNGAGFHQPPQYGASPLPQDAIRPQQFSMQGFTELTGHQDLLQTAAEGIIIPPSALYQNDPNFLQRLQSQLLQQYPSVEFIPYATDAQPQIQQTSPEPELFLLQDEVMTRQAPASFKPSEFHRNIVQRETQEGSVLSLVPHAFAPANVTEGTVGDTAPAVQNASDSIVSGAEPATTTVQHEVDATTEGQKTTIFYAQVGQSVGDAVAKGFYTAINDVRVAAALAPETSEGGSDNSSTTEQSETKVTESAESTRVSKNETNSHTNKQEDKEANNEVGTASSARLESRGDAPSVAYTLLRSPEEQSQNGDGNYAGQFVQAMVSEDREFNKENPSTPSRRPPLRLYAVPEKLDKAPKQGAVKAKIPPKSKLTFDNKTGEPVLRIYASYSENPLQKEVLLSKLSSIKHFKEGVVRKQDVDNWKAATSKTIDKNVPKDANQMTQFGLKLRSRSDDYIPLFEEYEE</sequence>
<feature type="compositionally biased region" description="Polar residues" evidence="1">
    <location>
        <begin position="435"/>
        <end position="450"/>
    </location>
</feature>
<feature type="compositionally biased region" description="Polar residues" evidence="1">
    <location>
        <begin position="416"/>
        <end position="427"/>
    </location>
</feature>
<accession>A0ABN8IZ74</accession>
<feature type="region of interest" description="Disordered" evidence="1">
    <location>
        <begin position="412"/>
        <end position="474"/>
    </location>
</feature>
<dbReference type="Proteomes" id="UP000837857">
    <property type="component" value="Chromosome 6"/>
</dbReference>
<evidence type="ECO:0000313" key="3">
    <source>
        <dbReference type="Proteomes" id="UP000837857"/>
    </source>
</evidence>
<keyword evidence="3" id="KW-1185">Reference proteome</keyword>
<protein>
    <submittedName>
        <fullName evidence="2">Uncharacterized protein</fullName>
    </submittedName>
</protein>
<dbReference type="EMBL" id="OW152818">
    <property type="protein sequence ID" value="CAH2071819.1"/>
    <property type="molecule type" value="Genomic_DNA"/>
</dbReference>
<reference evidence="2" key="1">
    <citation type="submission" date="2022-03" db="EMBL/GenBank/DDBJ databases">
        <authorList>
            <person name="Martin H S."/>
        </authorList>
    </citation>
    <scope>NUCLEOTIDE SEQUENCE</scope>
</reference>
<organism evidence="2 3">
    <name type="scientific">Iphiclides podalirius</name>
    <name type="common">scarce swallowtail</name>
    <dbReference type="NCBI Taxonomy" id="110791"/>
    <lineage>
        <taxon>Eukaryota</taxon>
        <taxon>Metazoa</taxon>
        <taxon>Ecdysozoa</taxon>
        <taxon>Arthropoda</taxon>
        <taxon>Hexapoda</taxon>
        <taxon>Insecta</taxon>
        <taxon>Pterygota</taxon>
        <taxon>Neoptera</taxon>
        <taxon>Endopterygota</taxon>
        <taxon>Lepidoptera</taxon>
        <taxon>Glossata</taxon>
        <taxon>Ditrysia</taxon>
        <taxon>Papilionoidea</taxon>
        <taxon>Papilionidae</taxon>
        <taxon>Papilioninae</taxon>
        <taxon>Iphiclides</taxon>
    </lineage>
</organism>
<evidence type="ECO:0000313" key="2">
    <source>
        <dbReference type="EMBL" id="CAH2071819.1"/>
    </source>
</evidence>